<feature type="binding site" evidence="12">
    <location>
        <position position="5"/>
    </location>
    <ligand>
        <name>a divalent metal cation</name>
        <dbReference type="ChEBI" id="CHEBI:60240"/>
    </ligand>
</feature>
<keyword evidence="7 12" id="KW-0540">Nuclease</keyword>
<feature type="domain" description="RNase H type-2" evidence="15">
    <location>
        <begin position="1"/>
        <end position="204"/>
    </location>
</feature>
<dbReference type="Pfam" id="PF01351">
    <property type="entry name" value="RNase_HII"/>
    <property type="match status" value="1"/>
</dbReference>
<dbReference type="PROSITE" id="PS51975">
    <property type="entry name" value="RNASE_H_2"/>
    <property type="match status" value="1"/>
</dbReference>
<evidence type="ECO:0000256" key="6">
    <source>
        <dbReference type="ARBA" id="ARBA00022490"/>
    </source>
</evidence>
<evidence type="ECO:0000256" key="13">
    <source>
        <dbReference type="RuleBase" id="RU003515"/>
    </source>
</evidence>
<evidence type="ECO:0000256" key="8">
    <source>
        <dbReference type="ARBA" id="ARBA00022723"/>
    </source>
</evidence>
<feature type="compositionally biased region" description="Low complexity" evidence="14">
    <location>
        <begin position="154"/>
        <end position="182"/>
    </location>
</feature>
<accession>A0ABM8H5T9</accession>
<keyword evidence="8 12" id="KW-0479">Metal-binding</keyword>
<keyword evidence="10 12" id="KW-0378">Hydrolase</keyword>
<dbReference type="Proteomes" id="UP001321477">
    <property type="component" value="Chromosome"/>
</dbReference>
<name>A0ABM8H5T9_9MICO</name>
<feature type="compositionally biased region" description="Basic residues" evidence="14">
    <location>
        <begin position="195"/>
        <end position="204"/>
    </location>
</feature>
<protein>
    <recommendedName>
        <fullName evidence="13">Ribonuclease</fullName>
        <ecNumber evidence="13">3.1.26.4</ecNumber>
    </recommendedName>
</protein>
<evidence type="ECO:0000256" key="5">
    <source>
        <dbReference type="ARBA" id="ARBA00007383"/>
    </source>
</evidence>
<dbReference type="Gene3D" id="3.30.420.10">
    <property type="entry name" value="Ribonuclease H-like superfamily/Ribonuclease H"/>
    <property type="match status" value="1"/>
</dbReference>
<dbReference type="EMBL" id="AP027734">
    <property type="protein sequence ID" value="BDZ56172.1"/>
    <property type="molecule type" value="Genomic_DNA"/>
</dbReference>
<evidence type="ECO:0000256" key="10">
    <source>
        <dbReference type="ARBA" id="ARBA00022801"/>
    </source>
</evidence>
<keyword evidence="6" id="KW-0963">Cytoplasm</keyword>
<organism evidence="16 17">
    <name type="scientific">Agromyces marinus</name>
    <dbReference type="NCBI Taxonomy" id="1389020"/>
    <lineage>
        <taxon>Bacteria</taxon>
        <taxon>Bacillati</taxon>
        <taxon>Actinomycetota</taxon>
        <taxon>Actinomycetes</taxon>
        <taxon>Micrococcales</taxon>
        <taxon>Microbacteriaceae</taxon>
        <taxon>Agromyces</taxon>
    </lineage>
</organism>
<dbReference type="InterPro" id="IPR012337">
    <property type="entry name" value="RNaseH-like_sf"/>
</dbReference>
<evidence type="ECO:0000256" key="1">
    <source>
        <dbReference type="ARBA" id="ARBA00000077"/>
    </source>
</evidence>
<dbReference type="RefSeq" id="WP_350227255.1">
    <property type="nucleotide sequence ID" value="NZ_AP027734.1"/>
</dbReference>
<evidence type="ECO:0000259" key="15">
    <source>
        <dbReference type="PROSITE" id="PS51975"/>
    </source>
</evidence>
<evidence type="ECO:0000256" key="11">
    <source>
        <dbReference type="ARBA" id="ARBA00023211"/>
    </source>
</evidence>
<sequence>MLACDEVGRGALAGPVAVGMVVIDASVKRMPAGLRDSKLLPEPKRELLAPRASAWVLASAVGEATAEEIDRHGIMACLGMAGARAFAALGIDSGLVSGAPLLLDGNHDWLSARIEHRARVITRIKADRDCASVSAASVIAKVHRDRAMRRAHEATPSTTGTRTRATPAAPTSPRSPSTARATCIGAPGCTTAPPNRRRRCSTSK</sequence>
<dbReference type="SUPFAM" id="SSF53098">
    <property type="entry name" value="Ribonuclease H-like"/>
    <property type="match status" value="1"/>
</dbReference>
<comment type="cofactor">
    <cofactor evidence="12">
        <name>Mn(2+)</name>
        <dbReference type="ChEBI" id="CHEBI:29035"/>
    </cofactor>
    <cofactor evidence="12">
        <name>Mg(2+)</name>
        <dbReference type="ChEBI" id="CHEBI:18420"/>
    </cofactor>
    <text evidence="12">Manganese or magnesium. Binds 1 divalent metal ion per monomer in the absence of substrate. May bind a second metal ion after substrate binding.</text>
</comment>
<dbReference type="InterPro" id="IPR022898">
    <property type="entry name" value="RNase_HII"/>
</dbReference>
<feature type="binding site" evidence="12">
    <location>
        <position position="104"/>
    </location>
    <ligand>
        <name>a divalent metal cation</name>
        <dbReference type="ChEBI" id="CHEBI:60240"/>
    </ligand>
</feature>
<keyword evidence="11" id="KW-0464">Manganese</keyword>
<evidence type="ECO:0000256" key="2">
    <source>
        <dbReference type="ARBA" id="ARBA00001946"/>
    </source>
</evidence>
<evidence type="ECO:0000256" key="3">
    <source>
        <dbReference type="ARBA" id="ARBA00004065"/>
    </source>
</evidence>
<evidence type="ECO:0000256" key="4">
    <source>
        <dbReference type="ARBA" id="ARBA00004496"/>
    </source>
</evidence>
<evidence type="ECO:0000256" key="9">
    <source>
        <dbReference type="ARBA" id="ARBA00022759"/>
    </source>
</evidence>
<evidence type="ECO:0000256" key="14">
    <source>
        <dbReference type="SAM" id="MobiDB-lite"/>
    </source>
</evidence>
<evidence type="ECO:0000313" key="17">
    <source>
        <dbReference type="Proteomes" id="UP001321477"/>
    </source>
</evidence>
<dbReference type="InterPro" id="IPR024567">
    <property type="entry name" value="RNase_HII/HIII_dom"/>
</dbReference>
<dbReference type="PANTHER" id="PTHR10954:SF18">
    <property type="entry name" value="RIBONUCLEASE HII"/>
    <property type="match status" value="1"/>
</dbReference>
<dbReference type="PANTHER" id="PTHR10954">
    <property type="entry name" value="RIBONUCLEASE H2 SUBUNIT A"/>
    <property type="match status" value="1"/>
</dbReference>
<feature type="binding site" evidence="12">
    <location>
        <position position="6"/>
    </location>
    <ligand>
        <name>a divalent metal cation</name>
        <dbReference type="ChEBI" id="CHEBI:60240"/>
    </ligand>
</feature>
<proteinExistence type="inferred from homology"/>
<feature type="region of interest" description="Disordered" evidence="14">
    <location>
        <begin position="144"/>
        <end position="204"/>
    </location>
</feature>
<dbReference type="CDD" id="cd07182">
    <property type="entry name" value="RNase_HII_bacteria_HII_like"/>
    <property type="match status" value="1"/>
</dbReference>
<comment type="function">
    <text evidence="3 13">Endonuclease that specifically degrades the RNA of RNA-DNA hybrids.</text>
</comment>
<evidence type="ECO:0000256" key="7">
    <source>
        <dbReference type="ARBA" id="ARBA00022722"/>
    </source>
</evidence>
<comment type="subcellular location">
    <subcellularLocation>
        <location evidence="4">Cytoplasm</location>
    </subcellularLocation>
</comment>
<evidence type="ECO:0000256" key="12">
    <source>
        <dbReference type="PROSITE-ProRule" id="PRU01319"/>
    </source>
</evidence>
<comment type="cofactor">
    <cofactor evidence="2">
        <name>Mg(2+)</name>
        <dbReference type="ChEBI" id="CHEBI:18420"/>
    </cofactor>
</comment>
<comment type="catalytic activity">
    <reaction evidence="1 12 13">
        <text>Endonucleolytic cleavage to 5'-phosphomonoester.</text>
        <dbReference type="EC" id="3.1.26.4"/>
    </reaction>
</comment>
<dbReference type="EC" id="3.1.26.4" evidence="13"/>
<evidence type="ECO:0000313" key="16">
    <source>
        <dbReference type="EMBL" id="BDZ56172.1"/>
    </source>
</evidence>
<keyword evidence="9 12" id="KW-0255">Endonuclease</keyword>
<comment type="similarity">
    <text evidence="5 13">Belongs to the RNase HII family.</text>
</comment>
<dbReference type="InterPro" id="IPR036397">
    <property type="entry name" value="RNaseH_sf"/>
</dbReference>
<dbReference type="InterPro" id="IPR001352">
    <property type="entry name" value="RNase_HII/HIII"/>
</dbReference>
<gene>
    <name evidence="16" type="ORF">GCM10025870_32450</name>
</gene>
<keyword evidence="17" id="KW-1185">Reference proteome</keyword>
<reference evidence="17" key="1">
    <citation type="journal article" date="2019" name="Int. J. Syst. Evol. Microbiol.">
        <title>The Global Catalogue of Microorganisms (GCM) 10K type strain sequencing project: providing services to taxonomists for standard genome sequencing and annotation.</title>
        <authorList>
            <consortium name="The Broad Institute Genomics Platform"/>
            <consortium name="The Broad Institute Genome Sequencing Center for Infectious Disease"/>
            <person name="Wu L."/>
            <person name="Ma J."/>
        </authorList>
    </citation>
    <scope>NUCLEOTIDE SEQUENCE [LARGE SCALE GENOMIC DNA]</scope>
    <source>
        <strain evidence="17">NBRC 109019</strain>
    </source>
</reference>